<protein>
    <submittedName>
        <fullName evidence="3">Tripartite tricarboxylate transporter substrate binding protein BugD</fullName>
    </submittedName>
</protein>
<feature type="chain" id="PRO_5017795888" evidence="2">
    <location>
        <begin position="27"/>
        <end position="333"/>
    </location>
</feature>
<gene>
    <name evidence="3" type="ORF">DWQ56_11175</name>
</gene>
<dbReference type="Proteomes" id="UP000256301">
    <property type="component" value="Unassembled WGS sequence"/>
</dbReference>
<dbReference type="Pfam" id="PF03401">
    <property type="entry name" value="TctC"/>
    <property type="match status" value="1"/>
</dbReference>
<comment type="caution">
    <text evidence="3">The sequence shown here is derived from an EMBL/GenBank/DDBJ whole genome shotgun (WGS) entry which is preliminary data.</text>
</comment>
<evidence type="ECO:0000256" key="1">
    <source>
        <dbReference type="ARBA" id="ARBA00006987"/>
    </source>
</evidence>
<dbReference type="SUPFAM" id="SSF53850">
    <property type="entry name" value="Periplasmic binding protein-like II"/>
    <property type="match status" value="1"/>
</dbReference>
<sequence>MTMFPRATLVAKLALAALCVAGLTRAAEAQSFPARTISLVVPFAAGGPSDVIARLLAEHMGRTLGQSVVVENTAGAGGTTGATRVALSPADGYTVLIHHLALKAAPALYNNLRYDTAAAFEPLGMINTGPMVLATKLALEPKTASDFFAYARAQGDRLTMAHAGVGSNSHLCALLIGQASGAKPTLIAYRGTGPAMNDLVGGQIDALCDQSTSAIPQIQGNRIRGLAVTSAERLAIIPNVPTTRETGTAIDMTIWHGLYAPRGTPAEAVEKLSAALRAAVADPAINERFASFGTSSFPAAQRTREAHKAAFDAEIAKWAATLRAAGVVAGAAN</sequence>
<feature type="signal peptide" evidence="2">
    <location>
        <begin position="1"/>
        <end position="26"/>
    </location>
</feature>
<reference evidence="3 4" key="1">
    <citation type="submission" date="2017-08" db="EMBL/GenBank/DDBJ databases">
        <title>Functional genomic and metabolic studies of the symbiotic interactions of six Microcystis-dominated communities.</title>
        <authorList>
            <person name="Li Q."/>
            <person name="Lin F."/>
        </authorList>
    </citation>
    <scope>NUCLEOTIDE SEQUENCE [LARGE SCALE GENOMIC DNA]</scope>
    <source>
        <strain evidence="3">DA14</strain>
    </source>
</reference>
<dbReference type="InterPro" id="IPR042100">
    <property type="entry name" value="Bug_dom1"/>
</dbReference>
<proteinExistence type="inferred from homology"/>
<accession>A0A3E0MDF9</accession>
<dbReference type="Gene3D" id="3.40.190.150">
    <property type="entry name" value="Bordetella uptake gene, domain 1"/>
    <property type="match status" value="1"/>
</dbReference>
<comment type="similarity">
    <text evidence="1">Belongs to the UPF0065 (bug) family.</text>
</comment>
<evidence type="ECO:0000313" key="4">
    <source>
        <dbReference type="Proteomes" id="UP000256301"/>
    </source>
</evidence>
<dbReference type="PIRSF" id="PIRSF017082">
    <property type="entry name" value="YflP"/>
    <property type="match status" value="1"/>
</dbReference>
<dbReference type="Gene3D" id="3.40.190.10">
    <property type="entry name" value="Periplasmic binding protein-like II"/>
    <property type="match status" value="1"/>
</dbReference>
<dbReference type="EMBL" id="QQWE01000003">
    <property type="protein sequence ID" value="REJ57809.1"/>
    <property type="molecule type" value="Genomic_DNA"/>
</dbReference>
<name>A0A3E0MDF9_MICAE</name>
<evidence type="ECO:0000313" key="3">
    <source>
        <dbReference type="EMBL" id="REJ57809.1"/>
    </source>
</evidence>
<evidence type="ECO:0000256" key="2">
    <source>
        <dbReference type="SAM" id="SignalP"/>
    </source>
</evidence>
<dbReference type="InterPro" id="IPR005064">
    <property type="entry name" value="BUG"/>
</dbReference>
<dbReference type="PANTHER" id="PTHR42928">
    <property type="entry name" value="TRICARBOXYLATE-BINDING PROTEIN"/>
    <property type="match status" value="1"/>
</dbReference>
<dbReference type="AlphaFoldDB" id="A0A3E0MDF9"/>
<keyword evidence="2" id="KW-0732">Signal</keyword>
<organism evidence="3 4">
    <name type="scientific">Microcystis aeruginosa DA14</name>
    <dbReference type="NCBI Taxonomy" id="1987506"/>
    <lineage>
        <taxon>Bacteria</taxon>
        <taxon>Bacillati</taxon>
        <taxon>Cyanobacteriota</taxon>
        <taxon>Cyanophyceae</taxon>
        <taxon>Oscillatoriophycideae</taxon>
        <taxon>Chroococcales</taxon>
        <taxon>Microcystaceae</taxon>
        <taxon>Microcystis</taxon>
    </lineage>
</organism>
<dbReference type="PANTHER" id="PTHR42928:SF5">
    <property type="entry name" value="BLR1237 PROTEIN"/>
    <property type="match status" value="1"/>
</dbReference>